<protein>
    <submittedName>
        <fullName evidence="2">Uncharacterized protein</fullName>
    </submittedName>
</protein>
<feature type="compositionally biased region" description="Low complexity" evidence="1">
    <location>
        <begin position="235"/>
        <end position="244"/>
    </location>
</feature>
<organism evidence="2 3">
    <name type="scientific">Neurospora tetrasperma (strain FGSC 2508 / ATCC MYA-4615 / P0657)</name>
    <dbReference type="NCBI Taxonomy" id="510951"/>
    <lineage>
        <taxon>Eukaryota</taxon>
        <taxon>Fungi</taxon>
        <taxon>Dikarya</taxon>
        <taxon>Ascomycota</taxon>
        <taxon>Pezizomycotina</taxon>
        <taxon>Sordariomycetes</taxon>
        <taxon>Sordariomycetidae</taxon>
        <taxon>Sordariales</taxon>
        <taxon>Sordariaceae</taxon>
        <taxon>Neurospora</taxon>
    </lineage>
</organism>
<dbReference type="EMBL" id="GL891306">
    <property type="protein sequence ID" value="EGO55666.1"/>
    <property type="molecule type" value="Genomic_DNA"/>
</dbReference>
<sequence length="265" mass="29814">MFRANEKGTRTSMVRTTPVPYQQNQERGQSHQLNYHIIGECFQVFLSNITATFFGWEESNDHGSIYPLEGTLIPSKVDQDSEHTSATGHLAYPKSLQHLQRYLYTHLPGTFYVNTLTSVHFFSIVTADSRRSRDQRRSRRELRVCPAVSRRHLDRFIWLYEDTVWVHDADIEREISVDPSVDDKEQPTGGQDELWAVDRHDTTTQEIAIMDAVASPSTSAGPSIKTETTVTPSISTSTGAGATTQPKSPIPAKPDMSIHLAPDQD</sequence>
<dbReference type="RefSeq" id="XP_009853464.1">
    <property type="nucleotide sequence ID" value="XM_009855162.1"/>
</dbReference>
<dbReference type="GeneID" id="20822608"/>
<dbReference type="VEuPathDB" id="FungiDB:NEUTE1DRAFT_112166"/>
<dbReference type="HOGENOM" id="CLU_1050069_0_0_1"/>
<gene>
    <name evidence="2" type="ORF">NEUTE1DRAFT_112166</name>
</gene>
<feature type="compositionally biased region" description="Polar residues" evidence="1">
    <location>
        <begin position="215"/>
        <end position="234"/>
    </location>
</feature>
<dbReference type="AlphaFoldDB" id="F8MUI4"/>
<reference evidence="3" key="1">
    <citation type="journal article" date="2011" name="Genetics">
        <title>Massive changes in genome architecture accompany the transition to self-fertility in the filamentous fungus Neurospora tetrasperma.</title>
        <authorList>
            <person name="Ellison C.E."/>
            <person name="Stajich J.E."/>
            <person name="Jacobson D.J."/>
            <person name="Natvig D.O."/>
            <person name="Lapidus A."/>
            <person name="Foster B."/>
            <person name="Aerts A."/>
            <person name="Riley R."/>
            <person name="Lindquist E.A."/>
            <person name="Grigoriev I.V."/>
            <person name="Taylor J.W."/>
        </authorList>
    </citation>
    <scope>NUCLEOTIDE SEQUENCE [LARGE SCALE GENOMIC DNA]</scope>
    <source>
        <strain evidence="3">FGSC 2508 / P0657</strain>
    </source>
</reference>
<evidence type="ECO:0000313" key="2">
    <source>
        <dbReference type="EMBL" id="EGO55666.1"/>
    </source>
</evidence>
<accession>F8MUI4</accession>
<keyword evidence="3" id="KW-1185">Reference proteome</keyword>
<name>F8MUI4_NEUT8</name>
<evidence type="ECO:0000256" key="1">
    <source>
        <dbReference type="SAM" id="MobiDB-lite"/>
    </source>
</evidence>
<evidence type="ECO:0000313" key="3">
    <source>
        <dbReference type="Proteomes" id="UP000008065"/>
    </source>
</evidence>
<feature type="region of interest" description="Disordered" evidence="1">
    <location>
        <begin position="213"/>
        <end position="265"/>
    </location>
</feature>
<dbReference type="Proteomes" id="UP000008065">
    <property type="component" value="Unassembled WGS sequence"/>
</dbReference>
<dbReference type="KEGG" id="nte:NEUTE1DRAFT112166"/>
<proteinExistence type="predicted"/>